<keyword evidence="2" id="KW-1185">Reference proteome</keyword>
<protein>
    <submittedName>
        <fullName evidence="1">Uncharacterized protein</fullName>
    </submittedName>
</protein>
<dbReference type="Proteomes" id="UP001152795">
    <property type="component" value="Unassembled WGS sequence"/>
</dbReference>
<organism evidence="1 2">
    <name type="scientific">Paramuricea clavata</name>
    <name type="common">Red gorgonian</name>
    <name type="synonym">Violescent sea-whip</name>
    <dbReference type="NCBI Taxonomy" id="317549"/>
    <lineage>
        <taxon>Eukaryota</taxon>
        <taxon>Metazoa</taxon>
        <taxon>Cnidaria</taxon>
        <taxon>Anthozoa</taxon>
        <taxon>Octocorallia</taxon>
        <taxon>Malacalcyonacea</taxon>
        <taxon>Plexauridae</taxon>
        <taxon>Paramuricea</taxon>
    </lineage>
</organism>
<sequence length="253" mass="27902">MPHSSPPTVSLASPSTVSATTLKYLEPFLQERKHMTQSQVPGKSRKQFPPNTTCYAYKESLHVCDGDSCEITLSPDNRDTDLANLATHSNTIRIRMPHSDSPETANATCIYKQSQKSTHLSTFLTRHIGIECLRAAQQMVTLELIDEYREILNTPMDPNLAWIPTQSSALLDGGDEDGSVPNSETTDNFYLRMVPSQLYWESRCSVAQSTITGTGSGLFVQPLEGNMPVGEHMCIYAERSTTIDEITASGSSH</sequence>
<evidence type="ECO:0000313" key="2">
    <source>
        <dbReference type="Proteomes" id="UP001152795"/>
    </source>
</evidence>
<gene>
    <name evidence="1" type="ORF">PACLA_8A079037</name>
</gene>
<accession>A0A7D9LMP6</accession>
<dbReference type="AlphaFoldDB" id="A0A7D9LMP6"/>
<name>A0A7D9LMP6_PARCT</name>
<dbReference type="EMBL" id="CACRXK020021134">
    <property type="protein sequence ID" value="CAB4035526.1"/>
    <property type="molecule type" value="Genomic_DNA"/>
</dbReference>
<evidence type="ECO:0000313" key="1">
    <source>
        <dbReference type="EMBL" id="CAB4035526.1"/>
    </source>
</evidence>
<comment type="caution">
    <text evidence="1">The sequence shown here is derived from an EMBL/GenBank/DDBJ whole genome shotgun (WGS) entry which is preliminary data.</text>
</comment>
<reference evidence="1" key="1">
    <citation type="submission" date="2020-04" db="EMBL/GenBank/DDBJ databases">
        <authorList>
            <person name="Alioto T."/>
            <person name="Alioto T."/>
            <person name="Gomez Garrido J."/>
        </authorList>
    </citation>
    <scope>NUCLEOTIDE SEQUENCE</scope>
    <source>
        <strain evidence="1">A484AB</strain>
    </source>
</reference>
<proteinExistence type="predicted"/>
<feature type="non-terminal residue" evidence="1">
    <location>
        <position position="1"/>
    </location>
</feature>